<dbReference type="InParanoid" id="A0A2K1XXM9"/>
<dbReference type="AlphaFoldDB" id="A0A2K1XXM9"/>
<keyword evidence="1" id="KW-0472">Membrane</keyword>
<accession>A0A2K1XXM9</accession>
<dbReference type="EMBL" id="CM009303">
    <property type="protein sequence ID" value="PNT05537.1"/>
    <property type="molecule type" value="Genomic_DNA"/>
</dbReference>
<sequence length="72" mass="8062">MVSMLNSDANIERLDLSLMEGHAYLIPKNPTCNTSQLLFLTNMHVVVILLLYTCLIFTVASLICAACKLYRV</sequence>
<keyword evidence="1" id="KW-0812">Transmembrane</keyword>
<evidence type="ECO:0000256" key="1">
    <source>
        <dbReference type="SAM" id="Phobius"/>
    </source>
</evidence>
<reference evidence="2 3" key="1">
    <citation type="journal article" date="2006" name="Science">
        <title>The genome of black cottonwood, Populus trichocarpa (Torr. &amp; Gray).</title>
        <authorList>
            <person name="Tuskan G.A."/>
            <person name="Difazio S."/>
            <person name="Jansson S."/>
            <person name="Bohlmann J."/>
            <person name="Grigoriev I."/>
            <person name="Hellsten U."/>
            <person name="Putnam N."/>
            <person name="Ralph S."/>
            <person name="Rombauts S."/>
            <person name="Salamov A."/>
            <person name="Schein J."/>
            <person name="Sterck L."/>
            <person name="Aerts A."/>
            <person name="Bhalerao R.R."/>
            <person name="Bhalerao R.P."/>
            <person name="Blaudez D."/>
            <person name="Boerjan W."/>
            <person name="Brun A."/>
            <person name="Brunner A."/>
            <person name="Busov V."/>
            <person name="Campbell M."/>
            <person name="Carlson J."/>
            <person name="Chalot M."/>
            <person name="Chapman J."/>
            <person name="Chen G.L."/>
            <person name="Cooper D."/>
            <person name="Coutinho P.M."/>
            <person name="Couturier J."/>
            <person name="Covert S."/>
            <person name="Cronk Q."/>
            <person name="Cunningham R."/>
            <person name="Davis J."/>
            <person name="Degroeve S."/>
            <person name="Dejardin A."/>
            <person name="Depamphilis C."/>
            <person name="Detter J."/>
            <person name="Dirks B."/>
            <person name="Dubchak I."/>
            <person name="Duplessis S."/>
            <person name="Ehlting J."/>
            <person name="Ellis B."/>
            <person name="Gendler K."/>
            <person name="Goodstein D."/>
            <person name="Gribskov M."/>
            <person name="Grimwood J."/>
            <person name="Groover A."/>
            <person name="Gunter L."/>
            <person name="Hamberger B."/>
            <person name="Heinze B."/>
            <person name="Helariutta Y."/>
            <person name="Henrissat B."/>
            <person name="Holligan D."/>
            <person name="Holt R."/>
            <person name="Huang W."/>
            <person name="Islam-Faridi N."/>
            <person name="Jones S."/>
            <person name="Jones-Rhoades M."/>
            <person name="Jorgensen R."/>
            <person name="Joshi C."/>
            <person name="Kangasjarvi J."/>
            <person name="Karlsson J."/>
            <person name="Kelleher C."/>
            <person name="Kirkpatrick R."/>
            <person name="Kirst M."/>
            <person name="Kohler A."/>
            <person name="Kalluri U."/>
            <person name="Larimer F."/>
            <person name="Leebens-Mack J."/>
            <person name="Leple J.C."/>
            <person name="Locascio P."/>
            <person name="Lou Y."/>
            <person name="Lucas S."/>
            <person name="Martin F."/>
            <person name="Montanini B."/>
            <person name="Napoli C."/>
            <person name="Nelson D.R."/>
            <person name="Nelson C."/>
            <person name="Nieminen K."/>
            <person name="Nilsson O."/>
            <person name="Pereda V."/>
            <person name="Peter G."/>
            <person name="Philippe R."/>
            <person name="Pilate G."/>
            <person name="Poliakov A."/>
            <person name="Razumovskaya J."/>
            <person name="Richardson P."/>
            <person name="Rinaldi C."/>
            <person name="Ritland K."/>
            <person name="Rouze P."/>
            <person name="Ryaboy D."/>
            <person name="Schmutz J."/>
            <person name="Schrader J."/>
            <person name="Segerman B."/>
            <person name="Shin H."/>
            <person name="Siddiqui A."/>
            <person name="Sterky F."/>
            <person name="Terry A."/>
            <person name="Tsai C.J."/>
            <person name="Uberbacher E."/>
            <person name="Unneberg P."/>
            <person name="Vahala J."/>
            <person name="Wall K."/>
            <person name="Wessler S."/>
            <person name="Yang G."/>
            <person name="Yin T."/>
            <person name="Douglas C."/>
            <person name="Marra M."/>
            <person name="Sandberg G."/>
            <person name="Van de Peer Y."/>
            <person name="Rokhsar D."/>
        </authorList>
    </citation>
    <scope>NUCLEOTIDE SEQUENCE [LARGE SCALE GENOMIC DNA]</scope>
    <source>
        <strain evidence="3">cv. Nisqually</strain>
    </source>
</reference>
<keyword evidence="1" id="KW-1133">Transmembrane helix</keyword>
<proteinExistence type="predicted"/>
<evidence type="ECO:0000313" key="3">
    <source>
        <dbReference type="Proteomes" id="UP000006729"/>
    </source>
</evidence>
<gene>
    <name evidence="2" type="ORF">POPTR_014G177900</name>
</gene>
<organism evidence="2 3">
    <name type="scientific">Populus trichocarpa</name>
    <name type="common">Western balsam poplar</name>
    <name type="synonym">Populus balsamifera subsp. trichocarpa</name>
    <dbReference type="NCBI Taxonomy" id="3694"/>
    <lineage>
        <taxon>Eukaryota</taxon>
        <taxon>Viridiplantae</taxon>
        <taxon>Streptophyta</taxon>
        <taxon>Embryophyta</taxon>
        <taxon>Tracheophyta</taxon>
        <taxon>Spermatophyta</taxon>
        <taxon>Magnoliopsida</taxon>
        <taxon>eudicotyledons</taxon>
        <taxon>Gunneridae</taxon>
        <taxon>Pentapetalae</taxon>
        <taxon>rosids</taxon>
        <taxon>fabids</taxon>
        <taxon>Malpighiales</taxon>
        <taxon>Salicaceae</taxon>
        <taxon>Saliceae</taxon>
        <taxon>Populus</taxon>
    </lineage>
</organism>
<dbReference type="Proteomes" id="UP000006729">
    <property type="component" value="Chromosome 14"/>
</dbReference>
<feature type="transmembrane region" description="Helical" evidence="1">
    <location>
        <begin position="45"/>
        <end position="70"/>
    </location>
</feature>
<protein>
    <submittedName>
        <fullName evidence="2">Uncharacterized protein</fullName>
    </submittedName>
</protein>
<keyword evidence="3" id="KW-1185">Reference proteome</keyword>
<evidence type="ECO:0000313" key="2">
    <source>
        <dbReference type="EMBL" id="PNT05537.1"/>
    </source>
</evidence>
<name>A0A2K1XXM9_POPTR</name>